<accession>A0A1H8H7N8</accession>
<dbReference type="Proteomes" id="UP000198939">
    <property type="component" value="Unassembled WGS sequence"/>
</dbReference>
<reference evidence="3" key="2">
    <citation type="submission" date="2016-10" db="EMBL/GenBank/DDBJ databases">
        <authorList>
            <person name="Wibberg D."/>
        </authorList>
    </citation>
    <scope>NUCLEOTIDE SEQUENCE [LARGE SCALE GENOMIC DNA]</scope>
</reference>
<evidence type="ECO:0000313" key="1">
    <source>
        <dbReference type="EMBL" id="SEH64702.1"/>
    </source>
</evidence>
<evidence type="ECO:0000313" key="3">
    <source>
        <dbReference type="Proteomes" id="UP000183063"/>
    </source>
</evidence>
<evidence type="ECO:0000313" key="4">
    <source>
        <dbReference type="Proteomes" id="UP000198939"/>
    </source>
</evidence>
<keyword evidence="4" id="KW-1185">Reference proteome</keyword>
<proteinExistence type="predicted"/>
<dbReference type="EMBL" id="FOCV01000005">
    <property type="protein sequence ID" value="SEN52050.1"/>
    <property type="molecule type" value="Genomic_DNA"/>
</dbReference>
<organism evidence="1 3">
    <name type="scientific">Rhizobium tibeticum</name>
    <dbReference type="NCBI Taxonomy" id="501024"/>
    <lineage>
        <taxon>Bacteria</taxon>
        <taxon>Pseudomonadati</taxon>
        <taxon>Pseudomonadota</taxon>
        <taxon>Alphaproteobacteria</taxon>
        <taxon>Hyphomicrobiales</taxon>
        <taxon>Rhizobiaceae</taxon>
        <taxon>Rhizobium/Agrobacterium group</taxon>
        <taxon>Rhizobium</taxon>
    </lineage>
</organism>
<sequence>MFLLIARTGVTTARQAPGYVLVQGIGKHHKKGTQ</sequence>
<dbReference type="AlphaFoldDB" id="A0A1H8H7N8"/>
<dbReference type="Proteomes" id="UP000183063">
    <property type="component" value="Unassembled WGS sequence"/>
</dbReference>
<dbReference type="EMBL" id="FNXB01000007">
    <property type="protein sequence ID" value="SEH64702.1"/>
    <property type="molecule type" value="Genomic_DNA"/>
</dbReference>
<reference evidence="1" key="3">
    <citation type="submission" date="2016-10" db="EMBL/GenBank/DDBJ databases">
        <authorList>
            <person name="de Groot N.N."/>
        </authorList>
    </citation>
    <scope>NUCLEOTIDE SEQUENCE [LARGE SCALE GENOMIC DNA]</scope>
    <source>
        <strain evidence="1">CCBAU85039</strain>
    </source>
</reference>
<protein>
    <submittedName>
        <fullName evidence="1">Uncharacterized protein</fullName>
    </submittedName>
</protein>
<name>A0A1H8H7N8_9HYPH</name>
<gene>
    <name evidence="1" type="ORF">RTCCBAU85039_1576</name>
    <name evidence="2" type="ORF">SAMN05216228_100568</name>
</gene>
<reference evidence="2 4" key="1">
    <citation type="submission" date="2016-10" db="EMBL/GenBank/DDBJ databases">
        <authorList>
            <person name="Varghese N."/>
            <person name="Submissions S."/>
        </authorList>
    </citation>
    <scope>NUCLEOTIDE SEQUENCE [LARGE SCALE GENOMIC DNA]</scope>
    <source>
        <strain evidence="2 4">CGMCC 1.7071</strain>
    </source>
</reference>
<evidence type="ECO:0000313" key="2">
    <source>
        <dbReference type="EMBL" id="SEN52050.1"/>
    </source>
</evidence>